<evidence type="ECO:0000313" key="2">
    <source>
        <dbReference type="Proteomes" id="UP000743370"/>
    </source>
</evidence>
<accession>A0A8T0KK47</accession>
<dbReference type="GO" id="GO:0009507">
    <property type="term" value="C:chloroplast"/>
    <property type="evidence" value="ECO:0007669"/>
    <property type="project" value="TreeGrafter"/>
</dbReference>
<evidence type="ECO:0000313" key="1">
    <source>
        <dbReference type="EMBL" id="KAG2400420.1"/>
    </source>
</evidence>
<protein>
    <submittedName>
        <fullName evidence="1">ATP-dependent zinc metalloprotease FTSH 11</fullName>
    </submittedName>
</protein>
<dbReference type="EMBL" id="JABFOF010000004">
    <property type="protein sequence ID" value="KAG2400420.1"/>
    <property type="molecule type" value="Genomic_DNA"/>
</dbReference>
<dbReference type="Proteomes" id="UP000743370">
    <property type="component" value="Unassembled WGS sequence"/>
</dbReference>
<dbReference type="GO" id="GO:0006508">
    <property type="term" value="P:proteolysis"/>
    <property type="evidence" value="ECO:0007669"/>
    <property type="project" value="TreeGrafter"/>
</dbReference>
<gene>
    <name evidence="1" type="ORF">HKW66_Vig0097260</name>
</gene>
<name>A0A8T0KK47_PHAAN</name>
<reference evidence="1 2" key="1">
    <citation type="submission" date="2020-05" db="EMBL/GenBank/DDBJ databases">
        <title>Vigna angularis (adzuki bean) Var. LongXiaoDou No. 4 denovo assembly.</title>
        <authorList>
            <person name="Xiang H."/>
        </authorList>
    </citation>
    <scope>NUCLEOTIDE SEQUENCE [LARGE SCALE GENOMIC DNA]</scope>
    <source>
        <tissue evidence="1">Leaf</tissue>
    </source>
</reference>
<dbReference type="GO" id="GO:0008237">
    <property type="term" value="F:metallopeptidase activity"/>
    <property type="evidence" value="ECO:0007669"/>
    <property type="project" value="UniProtKB-KW"/>
</dbReference>
<dbReference type="PANTHER" id="PTHR23076">
    <property type="entry name" value="METALLOPROTEASE M41 FTSH"/>
    <property type="match status" value="1"/>
</dbReference>
<keyword evidence="1" id="KW-0482">Metalloprotease</keyword>
<dbReference type="AlphaFoldDB" id="A0A8T0KK47"/>
<dbReference type="PANTHER" id="PTHR23076:SF97">
    <property type="entry name" value="ATP-DEPENDENT ZINC METALLOPROTEASE YME1L1"/>
    <property type="match status" value="1"/>
</dbReference>
<sequence>MAAAIATIEWLKSDDRVVEKKNRERVLANLVNVAAIKAAIEGTEKVTASQLEYAKDKIIIGIKRKTIFISEESKKIIVVIV</sequence>
<comment type="caution">
    <text evidence="1">The sequence shown here is derived from an EMBL/GenBank/DDBJ whole genome shotgun (WGS) entry which is preliminary data.</text>
</comment>
<dbReference type="GO" id="GO:0045037">
    <property type="term" value="P:protein import into chloroplast stroma"/>
    <property type="evidence" value="ECO:0007669"/>
    <property type="project" value="TreeGrafter"/>
</dbReference>
<proteinExistence type="predicted"/>
<keyword evidence="1" id="KW-0645">Protease</keyword>
<dbReference type="GO" id="GO:0004176">
    <property type="term" value="F:ATP-dependent peptidase activity"/>
    <property type="evidence" value="ECO:0007669"/>
    <property type="project" value="TreeGrafter"/>
</dbReference>
<organism evidence="1 2">
    <name type="scientific">Phaseolus angularis</name>
    <name type="common">Azuki bean</name>
    <name type="synonym">Vigna angularis</name>
    <dbReference type="NCBI Taxonomy" id="3914"/>
    <lineage>
        <taxon>Eukaryota</taxon>
        <taxon>Viridiplantae</taxon>
        <taxon>Streptophyta</taxon>
        <taxon>Embryophyta</taxon>
        <taxon>Tracheophyta</taxon>
        <taxon>Spermatophyta</taxon>
        <taxon>Magnoliopsida</taxon>
        <taxon>eudicotyledons</taxon>
        <taxon>Gunneridae</taxon>
        <taxon>Pentapetalae</taxon>
        <taxon>rosids</taxon>
        <taxon>fabids</taxon>
        <taxon>Fabales</taxon>
        <taxon>Fabaceae</taxon>
        <taxon>Papilionoideae</taxon>
        <taxon>50 kb inversion clade</taxon>
        <taxon>NPAAA clade</taxon>
        <taxon>indigoferoid/millettioid clade</taxon>
        <taxon>Phaseoleae</taxon>
        <taxon>Vigna</taxon>
    </lineage>
</organism>
<keyword evidence="1" id="KW-0378">Hydrolase</keyword>